<dbReference type="InterPro" id="IPR028098">
    <property type="entry name" value="Glyco_trans_4-like_N"/>
</dbReference>
<dbReference type="AlphaFoldDB" id="A0A401JGR1"/>
<dbReference type="GO" id="GO:0009103">
    <property type="term" value="P:lipopolysaccharide biosynthetic process"/>
    <property type="evidence" value="ECO:0007669"/>
    <property type="project" value="TreeGrafter"/>
</dbReference>
<dbReference type="PANTHER" id="PTHR46401:SF2">
    <property type="entry name" value="GLYCOSYLTRANSFERASE WBBK-RELATED"/>
    <property type="match status" value="1"/>
</dbReference>
<dbReference type="InterPro" id="IPR001296">
    <property type="entry name" value="Glyco_trans_1"/>
</dbReference>
<dbReference type="Pfam" id="PF00534">
    <property type="entry name" value="Glycos_transf_1"/>
    <property type="match status" value="1"/>
</dbReference>
<evidence type="ECO:0000256" key="1">
    <source>
        <dbReference type="ARBA" id="ARBA00022679"/>
    </source>
</evidence>
<organism evidence="4 5">
    <name type="scientific">Sulfuriferula multivorans</name>
    <dbReference type="NCBI Taxonomy" id="1559896"/>
    <lineage>
        <taxon>Bacteria</taxon>
        <taxon>Pseudomonadati</taxon>
        <taxon>Pseudomonadota</taxon>
        <taxon>Betaproteobacteria</taxon>
        <taxon>Nitrosomonadales</taxon>
        <taxon>Sulfuricellaceae</taxon>
        <taxon>Sulfuriferula</taxon>
    </lineage>
</organism>
<dbReference type="OrthoDB" id="9177777at2"/>
<evidence type="ECO:0000313" key="4">
    <source>
        <dbReference type="EMBL" id="GBL46827.1"/>
    </source>
</evidence>
<dbReference type="Gene3D" id="3.40.50.2000">
    <property type="entry name" value="Glycogen Phosphorylase B"/>
    <property type="match status" value="2"/>
</dbReference>
<sequence length="344" mass="38166">MVNPSSEKRLSVYSDMRWPLKTGIGNVMAAMVERKPSRINLVGLEVKGTIGSPFSPFAVGQALRRSAADRDGVYWSAGFVPPAMMCIPSVVTVHDLTHLRFYSRFHAAYYNHFLKPLYRRCSAIVCVSDYTRREFLDWSGMLADKVSVVYNSVDQAYLENQEAAQFSYRYVLYPGNHRSYKNLDRLISAYAASVLPQQDIHLALTGHASQALVDHARRAGVESKLHFLGRVNDEDLPKLYKGALFVAFVSLYEGFGLPIVEAMASGVPVLTSNVSAMPEVAGNAALIVDPYSIEAISTGLNSLAGDDVLRQELVDKGREQVARFDWDRSAQELWGIVDRVYGSA</sequence>
<dbReference type="Proteomes" id="UP000286806">
    <property type="component" value="Unassembled WGS sequence"/>
</dbReference>
<feature type="domain" description="Glycosyl transferase family 1" evidence="2">
    <location>
        <begin position="167"/>
        <end position="319"/>
    </location>
</feature>
<name>A0A401JGR1_9PROT</name>
<dbReference type="GO" id="GO:0016757">
    <property type="term" value="F:glycosyltransferase activity"/>
    <property type="evidence" value="ECO:0007669"/>
    <property type="project" value="InterPro"/>
</dbReference>
<accession>A0A401JGR1</accession>
<keyword evidence="1 4" id="KW-0808">Transferase</keyword>
<proteinExistence type="predicted"/>
<dbReference type="SUPFAM" id="SSF53756">
    <property type="entry name" value="UDP-Glycosyltransferase/glycogen phosphorylase"/>
    <property type="match status" value="1"/>
</dbReference>
<comment type="caution">
    <text evidence="4">The sequence shown here is derived from an EMBL/GenBank/DDBJ whole genome shotgun (WGS) entry which is preliminary data.</text>
</comment>
<keyword evidence="5" id="KW-1185">Reference proteome</keyword>
<gene>
    <name evidence="4" type="ORF">SFMTTN_2652</name>
</gene>
<dbReference type="EMBL" id="BGOW01000027">
    <property type="protein sequence ID" value="GBL46827.1"/>
    <property type="molecule type" value="Genomic_DNA"/>
</dbReference>
<reference evidence="4 5" key="1">
    <citation type="journal article" date="2019" name="Front. Microbiol.">
        <title>Genomes of Neutrophilic Sulfur-Oxidizing Chemolithoautotrophs Representing 9 Proteobacterial Species From 8 Genera.</title>
        <authorList>
            <person name="Watanabe T."/>
            <person name="Kojima H."/>
            <person name="Umezawa K."/>
            <person name="Hori C."/>
            <person name="Takasuka T.E."/>
            <person name="Kato Y."/>
            <person name="Fukui M."/>
        </authorList>
    </citation>
    <scope>NUCLEOTIDE SEQUENCE [LARGE SCALE GENOMIC DNA]</scope>
    <source>
        <strain evidence="4 5">TTN</strain>
    </source>
</reference>
<evidence type="ECO:0000259" key="2">
    <source>
        <dbReference type="Pfam" id="PF00534"/>
    </source>
</evidence>
<dbReference type="PANTHER" id="PTHR46401">
    <property type="entry name" value="GLYCOSYLTRANSFERASE WBBK-RELATED"/>
    <property type="match status" value="1"/>
</dbReference>
<evidence type="ECO:0000313" key="5">
    <source>
        <dbReference type="Proteomes" id="UP000286806"/>
    </source>
</evidence>
<protein>
    <submittedName>
        <fullName evidence="4">Glycosyl transferase, group 1</fullName>
    </submittedName>
</protein>
<dbReference type="CDD" id="cd03809">
    <property type="entry name" value="GT4_MtfB-like"/>
    <property type="match status" value="1"/>
</dbReference>
<dbReference type="RefSeq" id="WP_124705601.1">
    <property type="nucleotide sequence ID" value="NZ_BGOW01000027.1"/>
</dbReference>
<evidence type="ECO:0000259" key="3">
    <source>
        <dbReference type="Pfam" id="PF13439"/>
    </source>
</evidence>
<feature type="domain" description="Glycosyltransferase subfamily 4-like N-terminal" evidence="3">
    <location>
        <begin position="74"/>
        <end position="155"/>
    </location>
</feature>
<dbReference type="Pfam" id="PF13439">
    <property type="entry name" value="Glyco_transf_4"/>
    <property type="match status" value="1"/>
</dbReference>